<sequence length="499" mass="55537">AIFLSLFSPLTPMMNLTPLLLILAQVVLLSQASPFENLHRGRLAANNQLTCTHIDPGYECFNGMCPESDRTCVVNGASDTCCLNKNIAQKDDPTPTDPPLPPPPPPQTEEPRDGPKNGEGTTAKEQQSGGDPPTTATSTTTGKFCPCDLDESGLAKDWAEQLWMDIVIILDTSAAMGQSGVIETTSIIESFIARMNLNDFSTPQYSRISLITASQWPKIHYFFNMSSDSDLSYIQSEPFLEFNFAEAFKAAQYLFNFYTPPEIHRSQVSRVIYLITNTRPPANVAAATQFKQDGGTIIVTDFVQEGAVPQPLLESLASPGYFFDDLTLDYTRNLQVFCGLNCFCSSSLKSAGSGREGGMKPNLGCFQIMTEPASFDRAIKTCENERMELATIHNEEEEDFLIRVKGLPHWFGLRHDNSNGFEWTDQESHSYSNWAVQEPELENNQNCGYALKGTSKKIEWFTGNCHLPFYYSCSSPPCSAERYCSEEELFGWKKMISQV</sequence>
<dbReference type="InterPro" id="IPR016187">
    <property type="entry name" value="CTDL_fold"/>
</dbReference>
<evidence type="ECO:0000313" key="5">
    <source>
        <dbReference type="EMBL" id="GMS95975.1"/>
    </source>
</evidence>
<feature type="chain" id="PRO_5043428248" description="C-type lectin" evidence="2">
    <location>
        <begin position="33"/>
        <end position="499"/>
    </location>
</feature>
<dbReference type="Pfam" id="PF00059">
    <property type="entry name" value="Lectin_C"/>
    <property type="match status" value="1"/>
</dbReference>
<feature type="non-terminal residue" evidence="5">
    <location>
        <position position="1"/>
    </location>
</feature>
<dbReference type="InterPro" id="IPR001304">
    <property type="entry name" value="C-type_lectin-like"/>
</dbReference>
<keyword evidence="2" id="KW-0732">Signal</keyword>
<evidence type="ECO:0000256" key="1">
    <source>
        <dbReference type="SAM" id="MobiDB-lite"/>
    </source>
</evidence>
<dbReference type="PROSITE" id="PS50234">
    <property type="entry name" value="VWFA"/>
    <property type="match status" value="1"/>
</dbReference>
<dbReference type="Proteomes" id="UP001432027">
    <property type="component" value="Unassembled WGS sequence"/>
</dbReference>
<dbReference type="AlphaFoldDB" id="A0AAV5TNG9"/>
<dbReference type="InterPro" id="IPR002035">
    <property type="entry name" value="VWF_A"/>
</dbReference>
<dbReference type="Pfam" id="PF00092">
    <property type="entry name" value="VWA"/>
    <property type="match status" value="1"/>
</dbReference>
<feature type="domain" description="VWFA" evidence="4">
    <location>
        <begin position="165"/>
        <end position="340"/>
    </location>
</feature>
<gene>
    <name evidence="5" type="ORF">PENTCL1PPCAC_18150</name>
</gene>
<keyword evidence="6" id="KW-1185">Reference proteome</keyword>
<accession>A0AAV5TNG9</accession>
<evidence type="ECO:0000259" key="4">
    <source>
        <dbReference type="PROSITE" id="PS50234"/>
    </source>
</evidence>
<dbReference type="SMART" id="SM00034">
    <property type="entry name" value="CLECT"/>
    <property type="match status" value="1"/>
</dbReference>
<evidence type="ECO:0000313" key="6">
    <source>
        <dbReference type="Proteomes" id="UP001432027"/>
    </source>
</evidence>
<proteinExistence type="predicted"/>
<dbReference type="Gene3D" id="3.10.100.10">
    <property type="entry name" value="Mannose-Binding Protein A, subunit A"/>
    <property type="match status" value="1"/>
</dbReference>
<feature type="compositionally biased region" description="Polar residues" evidence="1">
    <location>
        <begin position="119"/>
        <end position="129"/>
    </location>
</feature>
<dbReference type="SUPFAM" id="SSF56436">
    <property type="entry name" value="C-type lectin-like"/>
    <property type="match status" value="1"/>
</dbReference>
<dbReference type="CDD" id="cd00037">
    <property type="entry name" value="CLECT"/>
    <property type="match status" value="1"/>
</dbReference>
<evidence type="ECO:0008006" key="7">
    <source>
        <dbReference type="Google" id="ProtNLM"/>
    </source>
</evidence>
<dbReference type="PANTHER" id="PTHR31024:SF3">
    <property type="entry name" value="C-TYPE LECTIN-RELATED"/>
    <property type="match status" value="1"/>
</dbReference>
<dbReference type="SUPFAM" id="SSF53300">
    <property type="entry name" value="vWA-like"/>
    <property type="match status" value="1"/>
</dbReference>
<protein>
    <recommendedName>
        <fullName evidence="7">C-type lectin</fullName>
    </recommendedName>
</protein>
<comment type="caution">
    <text evidence="5">The sequence shown here is derived from an EMBL/GenBank/DDBJ whole genome shotgun (WGS) entry which is preliminary data.</text>
</comment>
<dbReference type="PROSITE" id="PS50041">
    <property type="entry name" value="C_TYPE_LECTIN_2"/>
    <property type="match status" value="1"/>
</dbReference>
<dbReference type="InterPro" id="IPR036465">
    <property type="entry name" value="vWFA_dom_sf"/>
</dbReference>
<dbReference type="EMBL" id="BTSX01000004">
    <property type="protein sequence ID" value="GMS95975.1"/>
    <property type="molecule type" value="Genomic_DNA"/>
</dbReference>
<feature type="domain" description="C-type lectin" evidence="3">
    <location>
        <begin position="365"/>
        <end position="474"/>
    </location>
</feature>
<evidence type="ECO:0000256" key="2">
    <source>
        <dbReference type="SAM" id="SignalP"/>
    </source>
</evidence>
<feature type="region of interest" description="Disordered" evidence="1">
    <location>
        <begin position="87"/>
        <end position="142"/>
    </location>
</feature>
<name>A0AAV5TNG9_9BILA</name>
<organism evidence="5 6">
    <name type="scientific">Pristionchus entomophagus</name>
    <dbReference type="NCBI Taxonomy" id="358040"/>
    <lineage>
        <taxon>Eukaryota</taxon>
        <taxon>Metazoa</taxon>
        <taxon>Ecdysozoa</taxon>
        <taxon>Nematoda</taxon>
        <taxon>Chromadorea</taxon>
        <taxon>Rhabditida</taxon>
        <taxon>Rhabditina</taxon>
        <taxon>Diplogasteromorpha</taxon>
        <taxon>Diplogasteroidea</taxon>
        <taxon>Neodiplogasteridae</taxon>
        <taxon>Pristionchus</taxon>
    </lineage>
</organism>
<dbReference type="Gene3D" id="3.40.50.410">
    <property type="entry name" value="von Willebrand factor, type A domain"/>
    <property type="match status" value="1"/>
</dbReference>
<dbReference type="PANTHER" id="PTHR31024">
    <property type="entry name" value="C-TYPE LECTIN"/>
    <property type="match status" value="1"/>
</dbReference>
<evidence type="ECO:0000259" key="3">
    <source>
        <dbReference type="PROSITE" id="PS50041"/>
    </source>
</evidence>
<reference evidence="5" key="1">
    <citation type="submission" date="2023-10" db="EMBL/GenBank/DDBJ databases">
        <title>Genome assembly of Pristionchus species.</title>
        <authorList>
            <person name="Yoshida K."/>
            <person name="Sommer R.J."/>
        </authorList>
    </citation>
    <scope>NUCLEOTIDE SEQUENCE</scope>
    <source>
        <strain evidence="5">RS0144</strain>
    </source>
</reference>
<dbReference type="InterPro" id="IPR016186">
    <property type="entry name" value="C-type_lectin-like/link_sf"/>
</dbReference>
<feature type="compositionally biased region" description="Pro residues" evidence="1">
    <location>
        <begin position="95"/>
        <end position="108"/>
    </location>
</feature>
<feature type="signal peptide" evidence="2">
    <location>
        <begin position="1"/>
        <end position="32"/>
    </location>
</feature>